<feature type="transmembrane region" description="Helical" evidence="6">
    <location>
        <begin position="112"/>
        <end position="129"/>
    </location>
</feature>
<evidence type="ECO:0000313" key="8">
    <source>
        <dbReference type="Proteomes" id="UP000032633"/>
    </source>
</evidence>
<name>A0A0D5NI00_9BACL</name>
<dbReference type="AlphaFoldDB" id="A0A0D5NI00"/>
<dbReference type="PANTHER" id="PTHR30178">
    <property type="entry name" value="INNER MEMBRANE PROTEIN YAAH"/>
    <property type="match status" value="1"/>
</dbReference>
<dbReference type="PATRIC" id="fig|1126833.4.peg.2035"/>
<dbReference type="STRING" id="1126833.VN24_09195"/>
<evidence type="ECO:0000256" key="2">
    <source>
        <dbReference type="ARBA" id="ARBA00005587"/>
    </source>
</evidence>
<sequence>MQKESPANVKIINADPSALGLFGLAIVTLVASSQKLGITSGYSYVIPWAIFLGAFAQLFACIQDSKRNNTFGTTAFGAYAFFWFATAVNWLIKIGALGAPLAEGADGNQLGFAFAGYFVFTLFMTLGALETNKVLIIIFVLIDFLFLGLTLDAFGIAPHLFHAVAAYAELGIGIVSLYGAGASVLNIHFGRTFLPVGAPLGIFKPRR</sequence>
<dbReference type="Proteomes" id="UP000032633">
    <property type="component" value="Chromosome"/>
</dbReference>
<feature type="transmembrane region" description="Helical" evidence="6">
    <location>
        <begin position="136"/>
        <end position="157"/>
    </location>
</feature>
<evidence type="ECO:0000256" key="6">
    <source>
        <dbReference type="SAM" id="Phobius"/>
    </source>
</evidence>
<keyword evidence="4 6" id="KW-1133">Transmembrane helix</keyword>
<dbReference type="HOGENOM" id="CLU_051062_3_2_9"/>
<evidence type="ECO:0000256" key="1">
    <source>
        <dbReference type="ARBA" id="ARBA00004141"/>
    </source>
</evidence>
<feature type="transmembrane region" description="Helical" evidence="6">
    <location>
        <begin position="74"/>
        <end position="92"/>
    </location>
</feature>
<comment type="subcellular location">
    <subcellularLocation>
        <location evidence="1">Membrane</location>
        <topology evidence="1">Multi-pass membrane protein</topology>
    </subcellularLocation>
</comment>
<dbReference type="KEGG" id="pbj:VN24_09195"/>
<dbReference type="Pfam" id="PF01184">
    <property type="entry name" value="Gpr1_Fun34_YaaH"/>
    <property type="match status" value="1"/>
</dbReference>
<organism evidence="7 8">
    <name type="scientific">Paenibacillus beijingensis</name>
    <dbReference type="NCBI Taxonomy" id="1126833"/>
    <lineage>
        <taxon>Bacteria</taxon>
        <taxon>Bacillati</taxon>
        <taxon>Bacillota</taxon>
        <taxon>Bacilli</taxon>
        <taxon>Bacillales</taxon>
        <taxon>Paenibacillaceae</taxon>
        <taxon>Paenibacillus</taxon>
    </lineage>
</organism>
<comment type="similarity">
    <text evidence="2">Belongs to the acetate uptake transporter (AceTr) (TC 2.A.96) family.</text>
</comment>
<keyword evidence="5 6" id="KW-0472">Membrane</keyword>
<dbReference type="NCBIfam" id="NF038013">
    <property type="entry name" value="AceTr_1"/>
    <property type="match status" value="1"/>
</dbReference>
<dbReference type="GO" id="GO:0016020">
    <property type="term" value="C:membrane"/>
    <property type="evidence" value="ECO:0007669"/>
    <property type="project" value="UniProtKB-SubCell"/>
</dbReference>
<reference evidence="8" key="2">
    <citation type="submission" date="2015-03" db="EMBL/GenBank/DDBJ databases">
        <title>Genome sequence of Paenibacillus beijingensis strain DSM 24997T.</title>
        <authorList>
            <person name="Kwak Y."/>
            <person name="Shin J.-H."/>
        </authorList>
    </citation>
    <scope>NUCLEOTIDE SEQUENCE [LARGE SCALE GENOMIC DNA]</scope>
    <source>
        <strain evidence="8">DSM 24997</strain>
    </source>
</reference>
<dbReference type="RefSeq" id="WP_045670158.1">
    <property type="nucleotide sequence ID" value="NZ_CP011058.1"/>
</dbReference>
<dbReference type="OrthoDB" id="9787939at2"/>
<feature type="transmembrane region" description="Helical" evidence="6">
    <location>
        <begin position="44"/>
        <end position="62"/>
    </location>
</feature>
<keyword evidence="8" id="KW-1185">Reference proteome</keyword>
<keyword evidence="3 6" id="KW-0812">Transmembrane</keyword>
<evidence type="ECO:0000256" key="5">
    <source>
        <dbReference type="ARBA" id="ARBA00023136"/>
    </source>
</evidence>
<gene>
    <name evidence="7" type="ORF">VN24_09195</name>
</gene>
<evidence type="ECO:0000256" key="4">
    <source>
        <dbReference type="ARBA" id="ARBA00022989"/>
    </source>
</evidence>
<accession>A0A0D5NI00</accession>
<evidence type="ECO:0000313" key="7">
    <source>
        <dbReference type="EMBL" id="AJY74725.1"/>
    </source>
</evidence>
<proteinExistence type="inferred from homology"/>
<protein>
    <submittedName>
        <fullName evidence="7">Membrane protein</fullName>
    </submittedName>
</protein>
<evidence type="ECO:0000256" key="3">
    <source>
        <dbReference type="ARBA" id="ARBA00022692"/>
    </source>
</evidence>
<feature type="transmembrane region" description="Helical" evidence="6">
    <location>
        <begin position="163"/>
        <end position="185"/>
    </location>
</feature>
<dbReference type="PANTHER" id="PTHR30178:SF3">
    <property type="entry name" value="SUCCINATE-ACETATE_PROTON SYMPORTER SATP"/>
    <property type="match status" value="1"/>
</dbReference>
<reference evidence="7 8" key="1">
    <citation type="journal article" date="2015" name="J. Biotechnol.">
        <title>Complete genome sequence of Paenibacillus beijingensis 7188(T) (=DSM 24997(T)), a novel rhizobacterium from jujube garden soil.</title>
        <authorList>
            <person name="Kwak Y."/>
            <person name="Shin J.H."/>
        </authorList>
    </citation>
    <scope>NUCLEOTIDE SEQUENCE [LARGE SCALE GENOMIC DNA]</scope>
    <source>
        <strain evidence="7 8">DSM 24997</strain>
    </source>
</reference>
<feature type="transmembrane region" description="Helical" evidence="6">
    <location>
        <begin position="12"/>
        <end position="32"/>
    </location>
</feature>
<dbReference type="InterPro" id="IPR000791">
    <property type="entry name" value="Gpr1/Fun34/SatP-like"/>
</dbReference>
<dbReference type="InterPro" id="IPR047623">
    <property type="entry name" value="SatP"/>
</dbReference>
<dbReference type="EMBL" id="CP011058">
    <property type="protein sequence ID" value="AJY74725.1"/>
    <property type="molecule type" value="Genomic_DNA"/>
</dbReference>